<dbReference type="Gene3D" id="1.10.1760.20">
    <property type="match status" value="1"/>
</dbReference>
<evidence type="ECO:0000313" key="2">
    <source>
        <dbReference type="EMBL" id="CEJ73415.1"/>
    </source>
</evidence>
<keyword evidence="1" id="KW-0812">Transmembrane</keyword>
<feature type="transmembrane region" description="Helical" evidence="1">
    <location>
        <begin position="73"/>
        <end position="89"/>
    </location>
</feature>
<dbReference type="GeneID" id="97537164"/>
<feature type="transmembrane region" description="Helical" evidence="1">
    <location>
        <begin position="101"/>
        <end position="123"/>
    </location>
</feature>
<feature type="transmembrane region" description="Helical" evidence="1">
    <location>
        <begin position="12"/>
        <end position="30"/>
    </location>
</feature>
<dbReference type="InterPro" id="IPR010387">
    <property type="entry name" value="QueT"/>
</dbReference>
<dbReference type="Pfam" id="PF06177">
    <property type="entry name" value="QueT"/>
    <property type="match status" value="1"/>
</dbReference>
<keyword evidence="1" id="KW-1133">Transmembrane helix</keyword>
<proteinExistence type="predicted"/>
<accession>A0ABM9RN06</accession>
<reference evidence="2 3" key="1">
    <citation type="submission" date="2014-11" db="EMBL/GenBank/DDBJ databases">
        <authorList>
            <person name="Aslett M.A."/>
            <person name="De Silva N."/>
        </authorList>
    </citation>
    <scope>NUCLEOTIDE SEQUENCE [LARGE SCALE GENOMIC DNA]</scope>
    <source>
        <strain evidence="2 3">ATCC9714</strain>
    </source>
</reference>
<name>A0ABM9RN06_PARSO</name>
<dbReference type="PANTHER" id="PTHR40044">
    <property type="entry name" value="INTEGRAL MEMBRANE PROTEIN-RELATED"/>
    <property type="match status" value="1"/>
</dbReference>
<sequence length="166" mass="18179">MTNKTKKLVMTSLVAAIYAVLTLVLGAISYGPIQFRIAEIMVLLAFIKKDYIWGLTIGCFLANVIGPYGAPDIVFGTTATFLSVYAIYLTGKVMKGKKYAILIASIWPTLINAVIIGFMLNIFVGMPLILSMIQVGFGEFVVITIIGVPLYKIIGKKYIKLLENAF</sequence>
<dbReference type="PANTHER" id="PTHR40044:SF1">
    <property type="entry name" value="INTEGRAL MEMBRANE PROTEIN"/>
    <property type="match status" value="1"/>
</dbReference>
<dbReference type="PIRSF" id="PIRSF031501">
    <property type="entry name" value="QueT"/>
    <property type="match status" value="1"/>
</dbReference>
<dbReference type="EMBL" id="LN679998">
    <property type="protein sequence ID" value="CEJ73415.1"/>
    <property type="molecule type" value="Genomic_DNA"/>
</dbReference>
<evidence type="ECO:0000256" key="1">
    <source>
        <dbReference type="SAM" id="Phobius"/>
    </source>
</evidence>
<feature type="transmembrane region" description="Helical" evidence="1">
    <location>
        <begin position="129"/>
        <end position="151"/>
    </location>
</feature>
<dbReference type="RefSeq" id="WP_055339145.1">
    <property type="nucleotide sequence ID" value="NZ_CDNJ01000003.1"/>
</dbReference>
<keyword evidence="3" id="KW-1185">Reference proteome</keyword>
<dbReference type="Proteomes" id="UP000032811">
    <property type="component" value="Chromosome 1"/>
</dbReference>
<gene>
    <name evidence="2" type="ORF">ATCC9714_13031</name>
</gene>
<organism evidence="2 3">
    <name type="scientific">Paraclostridium sordellii</name>
    <name type="common">Clostridium sordellii</name>
    <dbReference type="NCBI Taxonomy" id="1505"/>
    <lineage>
        <taxon>Bacteria</taxon>
        <taxon>Bacillati</taxon>
        <taxon>Bacillota</taxon>
        <taxon>Clostridia</taxon>
        <taxon>Peptostreptococcales</taxon>
        <taxon>Peptostreptococcaceae</taxon>
        <taxon>Paraclostridium</taxon>
    </lineage>
</organism>
<keyword evidence="1" id="KW-0472">Membrane</keyword>
<protein>
    <submittedName>
        <fullName evidence="2">Membrane protein, DUF988 family</fullName>
    </submittedName>
</protein>
<evidence type="ECO:0000313" key="3">
    <source>
        <dbReference type="Proteomes" id="UP000032811"/>
    </source>
</evidence>